<sequence length="168" mass="19210">MDYDENANLAPGYVAAVTTAIKRMLTERERQQLLVERRKTDQDQPQKLLAKKVVVDDKLKLASDKSQVSRFRDLCKICVVRREQQQQQTIDELSHHHNSMTFNGSTMSASMVGGYATETIDYDELAGYVGAALMALVYPQRPQTLQQLLVEAIREPYLEILHRKAEQE</sequence>
<gene>
    <name evidence="1" type="ORF">pipiens_018158</name>
</gene>
<name>A0ABD1CD66_CULPP</name>
<reference evidence="1 2" key="1">
    <citation type="submission" date="2024-05" db="EMBL/GenBank/DDBJ databases">
        <title>Culex pipiens pipiens assembly and annotation.</title>
        <authorList>
            <person name="Alout H."/>
            <person name="Durand T."/>
        </authorList>
    </citation>
    <scope>NUCLEOTIDE SEQUENCE [LARGE SCALE GENOMIC DNA]</scope>
    <source>
        <strain evidence="1">HA-2024</strain>
        <tissue evidence="1">Whole body</tissue>
    </source>
</reference>
<proteinExistence type="predicted"/>
<dbReference type="Proteomes" id="UP001562425">
    <property type="component" value="Unassembled WGS sequence"/>
</dbReference>
<dbReference type="AlphaFoldDB" id="A0ABD1CD66"/>
<evidence type="ECO:0000313" key="2">
    <source>
        <dbReference type="Proteomes" id="UP001562425"/>
    </source>
</evidence>
<comment type="caution">
    <text evidence="1">The sequence shown here is derived from an EMBL/GenBank/DDBJ whole genome shotgun (WGS) entry which is preliminary data.</text>
</comment>
<organism evidence="1 2">
    <name type="scientific">Culex pipiens pipiens</name>
    <name type="common">Northern house mosquito</name>
    <dbReference type="NCBI Taxonomy" id="38569"/>
    <lineage>
        <taxon>Eukaryota</taxon>
        <taxon>Metazoa</taxon>
        <taxon>Ecdysozoa</taxon>
        <taxon>Arthropoda</taxon>
        <taxon>Hexapoda</taxon>
        <taxon>Insecta</taxon>
        <taxon>Pterygota</taxon>
        <taxon>Neoptera</taxon>
        <taxon>Endopterygota</taxon>
        <taxon>Diptera</taxon>
        <taxon>Nematocera</taxon>
        <taxon>Culicoidea</taxon>
        <taxon>Culicidae</taxon>
        <taxon>Culicinae</taxon>
        <taxon>Culicini</taxon>
        <taxon>Culex</taxon>
        <taxon>Culex</taxon>
    </lineage>
</organism>
<dbReference type="EMBL" id="JBEHCU010013472">
    <property type="protein sequence ID" value="KAL1374307.1"/>
    <property type="molecule type" value="Genomic_DNA"/>
</dbReference>
<accession>A0ABD1CD66</accession>
<evidence type="ECO:0000313" key="1">
    <source>
        <dbReference type="EMBL" id="KAL1374307.1"/>
    </source>
</evidence>
<protein>
    <submittedName>
        <fullName evidence="1">Uncharacterized protein</fullName>
    </submittedName>
</protein>
<keyword evidence="2" id="KW-1185">Reference proteome</keyword>